<comment type="caution">
    <text evidence="3">The sequence shown here is derived from an EMBL/GenBank/DDBJ whole genome shotgun (WGS) entry which is preliminary data.</text>
</comment>
<dbReference type="Proteomes" id="UP000178606">
    <property type="component" value="Unassembled WGS sequence"/>
</dbReference>
<evidence type="ECO:0000313" key="4">
    <source>
        <dbReference type="Proteomes" id="UP000178606"/>
    </source>
</evidence>
<dbReference type="Pfam" id="PF03787">
    <property type="entry name" value="RAMPs"/>
    <property type="match status" value="1"/>
</dbReference>
<feature type="domain" description="CRISPR type III-associated protein" evidence="2">
    <location>
        <begin position="563"/>
        <end position="704"/>
    </location>
</feature>
<dbReference type="EMBL" id="MFKF01000165">
    <property type="protein sequence ID" value="OGG51866.1"/>
    <property type="molecule type" value="Genomic_DNA"/>
</dbReference>
<accession>A0A1F6CRQ9</accession>
<evidence type="ECO:0000313" key="3">
    <source>
        <dbReference type="EMBL" id="OGG51866.1"/>
    </source>
</evidence>
<reference evidence="3 4" key="1">
    <citation type="journal article" date="2016" name="Nat. Commun.">
        <title>Thousands of microbial genomes shed light on interconnected biogeochemical processes in an aquifer system.</title>
        <authorList>
            <person name="Anantharaman K."/>
            <person name="Brown C.T."/>
            <person name="Hug L.A."/>
            <person name="Sharon I."/>
            <person name="Castelle C.J."/>
            <person name="Probst A.J."/>
            <person name="Thomas B.C."/>
            <person name="Singh A."/>
            <person name="Wilkins M.J."/>
            <person name="Karaoz U."/>
            <person name="Brodie E.L."/>
            <person name="Williams K.H."/>
            <person name="Hubbard S.S."/>
            <person name="Banfield J.F."/>
        </authorList>
    </citation>
    <scope>NUCLEOTIDE SEQUENCE [LARGE SCALE GENOMIC DNA]</scope>
    <source>
        <strain evidence="4">RIFCSPLOWO2_12_FULL_64_10</strain>
    </source>
</reference>
<gene>
    <name evidence="3" type="ORF">A3F84_15195</name>
</gene>
<evidence type="ECO:0000259" key="2">
    <source>
        <dbReference type="Pfam" id="PF03787"/>
    </source>
</evidence>
<dbReference type="InterPro" id="IPR005537">
    <property type="entry name" value="RAMP_III_fam"/>
</dbReference>
<keyword evidence="1" id="KW-0051">Antiviral defense</keyword>
<dbReference type="GO" id="GO:0051607">
    <property type="term" value="P:defense response to virus"/>
    <property type="evidence" value="ECO:0007669"/>
    <property type="project" value="UniProtKB-KW"/>
</dbReference>
<evidence type="ECO:0000256" key="1">
    <source>
        <dbReference type="ARBA" id="ARBA00023118"/>
    </source>
</evidence>
<dbReference type="PANTHER" id="PTHR35579:SF3">
    <property type="entry name" value="CRISPR SYSTEM CMS ENDORIBONUCLEASE CSM3"/>
    <property type="match status" value="1"/>
</dbReference>
<organism evidence="3 4">
    <name type="scientific">Handelsmanbacteria sp. (strain RIFCSPLOWO2_12_FULL_64_10)</name>
    <dbReference type="NCBI Taxonomy" id="1817868"/>
    <lineage>
        <taxon>Bacteria</taxon>
        <taxon>Candidatus Handelsmaniibacteriota</taxon>
    </lineage>
</organism>
<dbReference type="PANTHER" id="PTHR35579">
    <property type="entry name" value="CRISPR SYSTEM CMS ENDORIBONUCLEASE CSM3"/>
    <property type="match status" value="1"/>
</dbReference>
<name>A0A1F6CRQ9_HANXR</name>
<dbReference type="CDD" id="cd09726">
    <property type="entry name" value="RAMP_I_III"/>
    <property type="match status" value="1"/>
</dbReference>
<proteinExistence type="predicted"/>
<dbReference type="AlphaFoldDB" id="A0A1F6CRQ9"/>
<dbReference type="InterPro" id="IPR052216">
    <property type="entry name" value="CRISPR_Csm3_endoribonuclease"/>
</dbReference>
<protein>
    <recommendedName>
        <fullName evidence="2">CRISPR type III-associated protein domain-containing protein</fullName>
    </recommendedName>
</protein>
<sequence>MVLNGKLFAESPIYRGNARKTLFTRDGDGTQRLVSLAGEIAGTAESLMDAFIGRSRNGKNLGLIDRLWLRLYDAPLPEGLVERVECRLREECYPRDRLFDLRMGVKLDEDRWAAEANANYKMETLYRNSVFDFTMYVNDRALQDRENAARLYHVLQELKEGRFWFGAAKSKGLGRCRLEMDIPFAPPQTPAHLNRRANHLTLSLRFNAANPVLVGWNWGKVDPDVPAFAAVEGRLLIEAMRDIPEPVRRRLEMGMAGPILSPEDFKRRLAEYLPRTLAAWLMERSSRTGEAWILPSGAVARLGKGKYGVPKKAMDRIQPLLDRPFTSREAAEAAFQEALGQDAKKYRRVLDTLEQKRQLIQAFDREAWGEAASSLGLDAALGEGLAPQIQDENALTQTLTRACSGALPRLHQQVDQQIALLQSDAWVDDELGKRQEHLRIKTMLLEGKIGERQWGDPDLTPEGVRGATWREFIEAHRRVDYRHMLSPRNLKKSIANDENFIAFLNAYRDRTRQELAQPYNADFRSGGVSNREVSRRYGKPYDTVFMRMLSWAPSSQGQGFWEVYIPGSTIKGAFRRRASQVLKTVWGETRRTAEVLDRLFGTQGQRGLAFFSDAYLADPQAPDRAWCSMDGVRMDPGTGRPIEEAKTDYLFAYGDQLVFRLRIDVQDVSEKDAEALSLLAHLLRDFREGDIPLGGEKGVGFGWVQAKVERLTWMTTDPNGVGKRLFGGHPLTQEGIWRRLDLEGEAAEGALRPVEALKGGQGTSSPNPPRASQGFISHRSFGGYCGTLSVEGEALTPLSVQESGEPSYRATLEGGPVNGWDCFSMSPPEAGLRPVGRVYALPSKGIRGAIRHLYAVASDSRGPGPDIGRLNAEESLFGWVGRGPNQALMGRVSFSFGVFEGPELAWFQVPYPYGWWQHLGGQWQNVSRGRASALLVGQRWRLFPHAPLAPCVKRLDDFRPDLVQASYFRAILPGSRCRFTVRFWNLEKEELQRLLWCVCLEDGLAHKMGKGRYLGFGSLRARLLEDSFLTEWGARYAGASEQGWRRPIVPEEWRAPGVIHHYDELRKALHAERL</sequence>